<dbReference type="AlphaFoldDB" id="A0A518AV78"/>
<keyword evidence="3" id="KW-1185">Reference proteome</keyword>
<sequence precursor="true">MKSSTLASWALVALVTCCCFAGSASAALVETGDTASLADLIDNDGVYVVGDKQFSNFNYGNAQVTPDDMPSASGISVIGLVDDDGNYGIRFRGYFSDSAFSQGGSDAAIEFDVDVLDEDYEISGVMLAGNPNVLGDAGAINVTEDFLPLGANGEYTLSIYDDRQGAGLQFSQLMDSVYFNEPEPITSLHVYKDIGALAYTGYPSVTLSRIDQVFYQEPIRVPEPAGYALLSLMGAVVVGLRYRLG</sequence>
<evidence type="ECO:0008006" key="4">
    <source>
        <dbReference type="Google" id="ProtNLM"/>
    </source>
</evidence>
<feature type="chain" id="PRO_5022009020" description="PEP-CTERM protein-sorting domain-containing protein" evidence="1">
    <location>
        <begin position="27"/>
        <end position="245"/>
    </location>
</feature>
<evidence type="ECO:0000313" key="3">
    <source>
        <dbReference type="Proteomes" id="UP000315750"/>
    </source>
</evidence>
<evidence type="ECO:0000256" key="1">
    <source>
        <dbReference type="SAM" id="SignalP"/>
    </source>
</evidence>
<dbReference type="RefSeq" id="WP_145250901.1">
    <property type="nucleotide sequence ID" value="NZ_CP036278.1"/>
</dbReference>
<evidence type="ECO:0000313" key="2">
    <source>
        <dbReference type="EMBL" id="QDU58635.1"/>
    </source>
</evidence>
<gene>
    <name evidence="2" type="ORF">Pan181_48740</name>
</gene>
<feature type="signal peptide" evidence="1">
    <location>
        <begin position="1"/>
        <end position="26"/>
    </location>
</feature>
<dbReference type="Proteomes" id="UP000315750">
    <property type="component" value="Chromosome"/>
</dbReference>
<protein>
    <recommendedName>
        <fullName evidence="4">PEP-CTERM protein-sorting domain-containing protein</fullName>
    </recommendedName>
</protein>
<organism evidence="2 3">
    <name type="scientific">Aeoliella mucimassa</name>
    <dbReference type="NCBI Taxonomy" id="2527972"/>
    <lineage>
        <taxon>Bacteria</taxon>
        <taxon>Pseudomonadati</taxon>
        <taxon>Planctomycetota</taxon>
        <taxon>Planctomycetia</taxon>
        <taxon>Pirellulales</taxon>
        <taxon>Lacipirellulaceae</taxon>
        <taxon>Aeoliella</taxon>
    </lineage>
</organism>
<keyword evidence="1" id="KW-0732">Signal</keyword>
<name>A0A518AV78_9BACT</name>
<reference evidence="2 3" key="1">
    <citation type="submission" date="2019-02" db="EMBL/GenBank/DDBJ databases">
        <title>Deep-cultivation of Planctomycetes and their phenomic and genomic characterization uncovers novel biology.</title>
        <authorList>
            <person name="Wiegand S."/>
            <person name="Jogler M."/>
            <person name="Boedeker C."/>
            <person name="Pinto D."/>
            <person name="Vollmers J."/>
            <person name="Rivas-Marin E."/>
            <person name="Kohn T."/>
            <person name="Peeters S.H."/>
            <person name="Heuer A."/>
            <person name="Rast P."/>
            <person name="Oberbeckmann S."/>
            <person name="Bunk B."/>
            <person name="Jeske O."/>
            <person name="Meyerdierks A."/>
            <person name="Storesund J.E."/>
            <person name="Kallscheuer N."/>
            <person name="Luecker S."/>
            <person name="Lage O.M."/>
            <person name="Pohl T."/>
            <person name="Merkel B.J."/>
            <person name="Hornburger P."/>
            <person name="Mueller R.-W."/>
            <person name="Bruemmer F."/>
            <person name="Labrenz M."/>
            <person name="Spormann A.M."/>
            <person name="Op den Camp H."/>
            <person name="Overmann J."/>
            <person name="Amann R."/>
            <person name="Jetten M.S.M."/>
            <person name="Mascher T."/>
            <person name="Medema M.H."/>
            <person name="Devos D.P."/>
            <person name="Kaster A.-K."/>
            <person name="Ovreas L."/>
            <person name="Rohde M."/>
            <person name="Galperin M.Y."/>
            <person name="Jogler C."/>
        </authorList>
    </citation>
    <scope>NUCLEOTIDE SEQUENCE [LARGE SCALE GENOMIC DNA]</scope>
    <source>
        <strain evidence="2 3">Pan181</strain>
    </source>
</reference>
<proteinExistence type="predicted"/>
<dbReference type="OrthoDB" id="262046at2"/>
<dbReference type="KEGG" id="amuc:Pan181_48740"/>
<dbReference type="EMBL" id="CP036278">
    <property type="protein sequence ID" value="QDU58635.1"/>
    <property type="molecule type" value="Genomic_DNA"/>
</dbReference>
<accession>A0A518AV78</accession>